<evidence type="ECO:0000313" key="4">
    <source>
        <dbReference type="Proteomes" id="UP000824469"/>
    </source>
</evidence>
<dbReference type="Pfam" id="PF09117">
    <property type="entry name" value="MiAMP1"/>
    <property type="match status" value="1"/>
</dbReference>
<dbReference type="InterPro" id="IPR006121">
    <property type="entry name" value="HMA_dom"/>
</dbReference>
<dbReference type="InterPro" id="IPR015201">
    <property type="entry name" value="Antimicrobial_MiAMP1"/>
</dbReference>
<dbReference type="EMBL" id="JAHRHJ020000008">
    <property type="protein sequence ID" value="KAH9303693.1"/>
    <property type="molecule type" value="Genomic_DNA"/>
</dbReference>
<evidence type="ECO:0000256" key="1">
    <source>
        <dbReference type="ARBA" id="ARBA00022723"/>
    </source>
</evidence>
<sequence length="229" mass="26136">MKFMFGPLKYFIDKFCGHRKYRTKKILETVELKVRMDCDGCERTVRNVLTRMSGVQSVAIDRKLQKVMVIGYIKPNEAVRKVKGKGKHVEIWPYVPYNLVANSVVSAKTYDKKEPRIRKLYPKILGGKEYQNSWKNERTQIHASMARPSMGSYFTVWKGPGCNNQAARYSKCGCSNIDSNLRGGYEFVYQGQTASAYNQPNCNGVAQTRFPGGAQMCSGFGWRSFFIQC</sequence>
<dbReference type="PROSITE" id="PS50846">
    <property type="entry name" value="HMA_2"/>
    <property type="match status" value="1"/>
</dbReference>
<dbReference type="GO" id="GO:0046872">
    <property type="term" value="F:metal ion binding"/>
    <property type="evidence" value="ECO:0007669"/>
    <property type="project" value="UniProtKB-KW"/>
</dbReference>
<gene>
    <name evidence="3" type="ORF">KI387_008097</name>
</gene>
<dbReference type="CDD" id="cd00371">
    <property type="entry name" value="HMA"/>
    <property type="match status" value="1"/>
</dbReference>
<dbReference type="SUPFAM" id="SSF55008">
    <property type="entry name" value="HMA, heavy metal-associated domain"/>
    <property type="match status" value="1"/>
</dbReference>
<feature type="domain" description="HMA" evidence="2">
    <location>
        <begin position="27"/>
        <end position="90"/>
    </location>
</feature>
<dbReference type="GO" id="GO:0006952">
    <property type="term" value="P:defense response"/>
    <property type="evidence" value="ECO:0007669"/>
    <property type="project" value="InterPro"/>
</dbReference>
<organism evidence="3 4">
    <name type="scientific">Taxus chinensis</name>
    <name type="common">Chinese yew</name>
    <name type="synonym">Taxus wallichiana var. chinensis</name>
    <dbReference type="NCBI Taxonomy" id="29808"/>
    <lineage>
        <taxon>Eukaryota</taxon>
        <taxon>Viridiplantae</taxon>
        <taxon>Streptophyta</taxon>
        <taxon>Embryophyta</taxon>
        <taxon>Tracheophyta</taxon>
        <taxon>Spermatophyta</taxon>
        <taxon>Pinopsida</taxon>
        <taxon>Pinidae</taxon>
        <taxon>Conifers II</taxon>
        <taxon>Cupressales</taxon>
        <taxon>Taxaceae</taxon>
        <taxon>Taxus</taxon>
    </lineage>
</organism>
<comment type="caution">
    <text evidence="3">The sequence shown here is derived from an EMBL/GenBank/DDBJ whole genome shotgun (WGS) entry which is preliminary data.</text>
</comment>
<proteinExistence type="predicted"/>
<dbReference type="Gene3D" id="3.30.70.100">
    <property type="match status" value="1"/>
</dbReference>
<dbReference type="Pfam" id="PF00403">
    <property type="entry name" value="HMA"/>
    <property type="match status" value="1"/>
</dbReference>
<dbReference type="InterPro" id="IPR036163">
    <property type="entry name" value="HMA_dom_sf"/>
</dbReference>
<dbReference type="InterPro" id="IPR015791">
    <property type="entry name" value="Antimic/Inh_G_crystallin-like"/>
</dbReference>
<dbReference type="AlphaFoldDB" id="A0AA38CVC0"/>
<dbReference type="SUPFAM" id="SSF49695">
    <property type="entry name" value="gamma-Crystallin-like"/>
    <property type="match status" value="1"/>
</dbReference>
<dbReference type="PANTHER" id="PTHR22814:SF336">
    <property type="entry name" value="HEAVY METAL-ASSOCIATED ISOPRENYLATED PLANT PROTEIN 23"/>
    <property type="match status" value="1"/>
</dbReference>
<evidence type="ECO:0000313" key="3">
    <source>
        <dbReference type="EMBL" id="KAH9303693.1"/>
    </source>
</evidence>
<keyword evidence="4" id="KW-1185">Reference proteome</keyword>
<dbReference type="PANTHER" id="PTHR22814">
    <property type="entry name" value="COPPER TRANSPORT PROTEIN ATOX1-RELATED"/>
    <property type="match status" value="1"/>
</dbReference>
<dbReference type="Proteomes" id="UP000824469">
    <property type="component" value="Unassembled WGS sequence"/>
</dbReference>
<evidence type="ECO:0000259" key="2">
    <source>
        <dbReference type="PROSITE" id="PS50846"/>
    </source>
</evidence>
<dbReference type="GO" id="GO:0045926">
    <property type="term" value="P:negative regulation of growth"/>
    <property type="evidence" value="ECO:0007669"/>
    <property type="project" value="InterPro"/>
</dbReference>
<accession>A0AA38CVC0</accession>
<dbReference type="InterPro" id="IPR011024">
    <property type="entry name" value="G_crystallin-like"/>
</dbReference>
<keyword evidence="1" id="KW-0479">Metal-binding</keyword>
<protein>
    <recommendedName>
        <fullName evidence="2">HMA domain-containing protein</fullName>
    </recommendedName>
</protein>
<reference evidence="3 4" key="1">
    <citation type="journal article" date="2021" name="Nat. Plants">
        <title>The Taxus genome provides insights into paclitaxel biosynthesis.</title>
        <authorList>
            <person name="Xiong X."/>
            <person name="Gou J."/>
            <person name="Liao Q."/>
            <person name="Li Y."/>
            <person name="Zhou Q."/>
            <person name="Bi G."/>
            <person name="Li C."/>
            <person name="Du R."/>
            <person name="Wang X."/>
            <person name="Sun T."/>
            <person name="Guo L."/>
            <person name="Liang H."/>
            <person name="Lu P."/>
            <person name="Wu Y."/>
            <person name="Zhang Z."/>
            <person name="Ro D.K."/>
            <person name="Shang Y."/>
            <person name="Huang S."/>
            <person name="Yan J."/>
        </authorList>
    </citation>
    <scope>NUCLEOTIDE SEQUENCE [LARGE SCALE GENOMIC DNA]</scope>
    <source>
        <strain evidence="3">Ta-2019</strain>
    </source>
</reference>
<dbReference type="Gene3D" id="2.60.20.30">
    <property type="match status" value="1"/>
</dbReference>
<name>A0AA38CVC0_TAXCH</name>